<organism evidence="2 3">
    <name type="scientific">Allacma fusca</name>
    <dbReference type="NCBI Taxonomy" id="39272"/>
    <lineage>
        <taxon>Eukaryota</taxon>
        <taxon>Metazoa</taxon>
        <taxon>Ecdysozoa</taxon>
        <taxon>Arthropoda</taxon>
        <taxon>Hexapoda</taxon>
        <taxon>Collembola</taxon>
        <taxon>Symphypleona</taxon>
        <taxon>Sminthuridae</taxon>
        <taxon>Allacma</taxon>
    </lineage>
</organism>
<feature type="region of interest" description="Disordered" evidence="1">
    <location>
        <begin position="1"/>
        <end position="24"/>
    </location>
</feature>
<feature type="compositionally biased region" description="Basic and acidic residues" evidence="1">
    <location>
        <begin position="1"/>
        <end position="14"/>
    </location>
</feature>
<protein>
    <submittedName>
        <fullName evidence="2">Uncharacterized protein</fullName>
    </submittedName>
</protein>
<dbReference type="Proteomes" id="UP000708208">
    <property type="component" value="Unassembled WGS sequence"/>
</dbReference>
<evidence type="ECO:0000313" key="3">
    <source>
        <dbReference type="Proteomes" id="UP000708208"/>
    </source>
</evidence>
<dbReference type="EMBL" id="CAJVCH010009756">
    <property type="protein sequence ID" value="CAG7667384.1"/>
    <property type="molecule type" value="Genomic_DNA"/>
</dbReference>
<comment type="caution">
    <text evidence="2">The sequence shown here is derived from an EMBL/GenBank/DDBJ whole genome shotgun (WGS) entry which is preliminary data.</text>
</comment>
<evidence type="ECO:0000313" key="2">
    <source>
        <dbReference type="EMBL" id="CAG7667384.1"/>
    </source>
</evidence>
<sequence>MPKFEYKGDFEEPSKVPQPHEFTM</sequence>
<evidence type="ECO:0000256" key="1">
    <source>
        <dbReference type="SAM" id="MobiDB-lite"/>
    </source>
</evidence>
<name>A0A8J2J4I1_9HEXA</name>
<dbReference type="AlphaFoldDB" id="A0A8J2J4I1"/>
<proteinExistence type="predicted"/>
<reference evidence="2" key="1">
    <citation type="submission" date="2021-06" db="EMBL/GenBank/DDBJ databases">
        <authorList>
            <person name="Hodson N. C."/>
            <person name="Mongue J. A."/>
            <person name="Jaron S. K."/>
        </authorList>
    </citation>
    <scope>NUCLEOTIDE SEQUENCE</scope>
</reference>
<gene>
    <name evidence="2" type="ORF">AFUS01_LOCUS1737</name>
</gene>
<keyword evidence="3" id="KW-1185">Reference proteome</keyword>
<accession>A0A8J2J4I1</accession>